<evidence type="ECO:0000256" key="1">
    <source>
        <dbReference type="SAM" id="MobiDB-lite"/>
    </source>
</evidence>
<evidence type="ECO:0000313" key="3">
    <source>
        <dbReference type="Proteomes" id="UP000240883"/>
    </source>
</evidence>
<keyword evidence="3" id="KW-1185">Reference proteome</keyword>
<protein>
    <submittedName>
        <fullName evidence="2">Uncharacterized protein</fullName>
    </submittedName>
</protein>
<reference evidence="2 3" key="1">
    <citation type="journal article" date="2018" name="Front. Microbiol.">
        <title>Genome-Wide Analysis of Corynespora cassiicola Leaf Fall Disease Putative Effectors.</title>
        <authorList>
            <person name="Lopez D."/>
            <person name="Ribeiro S."/>
            <person name="Label P."/>
            <person name="Fumanal B."/>
            <person name="Venisse J.S."/>
            <person name="Kohler A."/>
            <person name="de Oliveira R.R."/>
            <person name="Labutti K."/>
            <person name="Lipzen A."/>
            <person name="Lail K."/>
            <person name="Bauer D."/>
            <person name="Ohm R.A."/>
            <person name="Barry K.W."/>
            <person name="Spatafora J."/>
            <person name="Grigoriev I.V."/>
            <person name="Martin F.M."/>
            <person name="Pujade-Renaud V."/>
        </authorList>
    </citation>
    <scope>NUCLEOTIDE SEQUENCE [LARGE SCALE GENOMIC DNA]</scope>
    <source>
        <strain evidence="2 3">Philippines</strain>
    </source>
</reference>
<dbReference type="EMBL" id="KZ678142">
    <property type="protein sequence ID" value="PSN62286.1"/>
    <property type="molecule type" value="Genomic_DNA"/>
</dbReference>
<dbReference type="AlphaFoldDB" id="A0A2T2NAM3"/>
<dbReference type="Proteomes" id="UP000240883">
    <property type="component" value="Unassembled WGS sequence"/>
</dbReference>
<evidence type="ECO:0000313" key="2">
    <source>
        <dbReference type="EMBL" id="PSN62286.1"/>
    </source>
</evidence>
<proteinExistence type="predicted"/>
<dbReference type="OrthoDB" id="3801063at2759"/>
<accession>A0A2T2NAM3</accession>
<gene>
    <name evidence="2" type="ORF">BS50DRAFT_578109</name>
</gene>
<feature type="region of interest" description="Disordered" evidence="1">
    <location>
        <begin position="232"/>
        <end position="259"/>
    </location>
</feature>
<organism evidence="2 3">
    <name type="scientific">Corynespora cassiicola Philippines</name>
    <dbReference type="NCBI Taxonomy" id="1448308"/>
    <lineage>
        <taxon>Eukaryota</taxon>
        <taxon>Fungi</taxon>
        <taxon>Dikarya</taxon>
        <taxon>Ascomycota</taxon>
        <taxon>Pezizomycotina</taxon>
        <taxon>Dothideomycetes</taxon>
        <taxon>Pleosporomycetidae</taxon>
        <taxon>Pleosporales</taxon>
        <taxon>Corynesporascaceae</taxon>
        <taxon>Corynespora</taxon>
    </lineage>
</organism>
<name>A0A2T2NAM3_CORCC</name>
<sequence>MDETSCSLIQYENADISCYAPTSSSDDQCIQTDISITSTRPLVDSSYLPSLDHATTAAQEFPELPVHSDVTLQLWSDPWHQAREYRKKVYEPPYVEPSSDSTIFEVEQDAEFWVRQLVLAMMNTEDVKDTEGSRAKKMFLPGSCDPLLIECTSREIFLALLDQCKHGFRSPAQYNKALKPTRGLEKDKSATCEERLGNIIRVLNSNKRVCKDVLYEDWKIRLLVNHPLACDKEKDSQKGSNDQRRRRQQLEREKLKKTEEQLRMYRMADGQAMVTGDGGRSNAGAGYGFQTDGTLTEARVGQACASPQLQPAIRSGNTAS</sequence>